<protein>
    <recommendedName>
        <fullName evidence="3">Diacylglycerol O-acyltransferase</fullName>
    </recommendedName>
</protein>
<dbReference type="PANTHER" id="PTHR28037">
    <property type="entry name" value="ALCOHOL O-ACETYLTRANSFERASE 1-RELATED"/>
    <property type="match status" value="1"/>
</dbReference>
<evidence type="ECO:0008006" key="3">
    <source>
        <dbReference type="Google" id="ProtNLM"/>
    </source>
</evidence>
<dbReference type="AlphaFoldDB" id="J4UDN2"/>
<evidence type="ECO:0000313" key="1">
    <source>
        <dbReference type="EMBL" id="EJT49260.1"/>
    </source>
</evidence>
<dbReference type="VEuPathDB" id="FungiDB:A1Q1_01618"/>
<sequence>MTIRSSTSISKGSSFSGGSISHINLGNTSVPARAMTNHERYNLVRQNTGYPHIIAYIITFPAHALPSREHLENRVADLQRKFPKLYARIVNARTNKPAFAANGSPWDAADIINEGTYTPAKIEANEAPGILRAEMERFESLDFDHVPMWTLTLLYGPPGVPRAYLIGMFNHLIIDGRGSLALMHALLARNTENLLPETFESPRRFDDTVNIKPGITYLAPEVFHELLLPKLPKGFQSTFGKNDLAWPGTNVNLSPFASGWSMCHVSVPTGTVARLKAQGKRYGVKTLHPVLKMAYLAALWRTFGNNSTQHFNAMTMRDERDPSLGHSQLTGIYSSSTEHHVHVNGKDRFWSCARKMAAELKSKKAIADGRYIIGVMSHLPDPEVDPKSPDFDPKAPTGWEKYFLRRTMGPIPYRQSLAFSNMCQTSLPEGATDLMWAQTASPIAPAFSVNVISHENGLRLTATFRENSAATKYQTDLMHKTWLRCIDRIITTEGDRTIAELTADNSGESAWI</sequence>
<dbReference type="PANTHER" id="PTHR28037:SF1">
    <property type="entry name" value="ALCOHOL O-ACETYLTRANSFERASE 1-RELATED"/>
    <property type="match status" value="1"/>
</dbReference>
<dbReference type="OrthoDB" id="2150604at2759"/>
<dbReference type="HOGENOM" id="CLU_485867_0_0_1"/>
<evidence type="ECO:0000313" key="2">
    <source>
        <dbReference type="Proteomes" id="UP000002748"/>
    </source>
</evidence>
<dbReference type="Proteomes" id="UP000002748">
    <property type="component" value="Unassembled WGS sequence"/>
</dbReference>
<reference evidence="1 2" key="1">
    <citation type="journal article" date="2012" name="Eukaryot. Cell">
        <title>Draft genome sequence of CBS 2479, the standard type strain of Trichosporon asahii.</title>
        <authorList>
            <person name="Yang R.Y."/>
            <person name="Li H.T."/>
            <person name="Zhu H."/>
            <person name="Zhou G.P."/>
            <person name="Wang M."/>
            <person name="Wang L."/>
        </authorList>
    </citation>
    <scope>NUCLEOTIDE SEQUENCE [LARGE SCALE GENOMIC DNA]</scope>
    <source>
        <strain evidence="2">ATCC 90039 / CBS 2479 / JCM 2466 / KCTC 7840 / NCYC 2677 / UAMH 7654</strain>
    </source>
</reference>
<dbReference type="KEGG" id="tasa:A1Q1_01618"/>
<dbReference type="GeneID" id="25985132"/>
<dbReference type="RefSeq" id="XP_014180132.1">
    <property type="nucleotide sequence ID" value="XM_014324657.1"/>
</dbReference>
<dbReference type="EMBL" id="ALBS01000175">
    <property type="protein sequence ID" value="EJT49260.1"/>
    <property type="molecule type" value="Genomic_DNA"/>
</dbReference>
<accession>J4UDN2</accession>
<name>J4UDN2_TRIAS</name>
<gene>
    <name evidence="1" type="ORF">A1Q1_01618</name>
</gene>
<organism evidence="1 2">
    <name type="scientific">Trichosporon asahii var. asahii (strain ATCC 90039 / CBS 2479 / JCM 2466 / KCTC 7840 / NBRC 103889/ NCYC 2677 / UAMH 7654)</name>
    <name type="common">Yeast</name>
    <dbReference type="NCBI Taxonomy" id="1186058"/>
    <lineage>
        <taxon>Eukaryota</taxon>
        <taxon>Fungi</taxon>
        <taxon>Dikarya</taxon>
        <taxon>Basidiomycota</taxon>
        <taxon>Agaricomycotina</taxon>
        <taxon>Tremellomycetes</taxon>
        <taxon>Trichosporonales</taxon>
        <taxon>Trichosporonaceae</taxon>
        <taxon>Trichosporon</taxon>
    </lineage>
</organism>
<proteinExistence type="predicted"/>
<comment type="caution">
    <text evidence="1">The sequence shown here is derived from an EMBL/GenBank/DDBJ whole genome shotgun (WGS) entry which is preliminary data.</text>
</comment>
<dbReference type="InterPro" id="IPR052058">
    <property type="entry name" value="Alcohol_O-acetyltransferase"/>
</dbReference>